<dbReference type="InterPro" id="IPR041496">
    <property type="entry name" value="YitH/HolE_GNAT"/>
</dbReference>
<evidence type="ECO:0000259" key="1">
    <source>
        <dbReference type="PROSITE" id="PS51186"/>
    </source>
</evidence>
<dbReference type="PANTHER" id="PTHR47237:SF2">
    <property type="entry name" value="BLL4206 PROTEIN"/>
    <property type="match status" value="1"/>
</dbReference>
<keyword evidence="3" id="KW-1185">Reference proteome</keyword>
<gene>
    <name evidence="2" type="ORF">DFP88_10285</name>
</gene>
<reference evidence="2 3" key="1">
    <citation type="submission" date="2018-06" db="EMBL/GenBank/DDBJ databases">
        <title>Genomic Encyclopedia of Type Strains, Phase III (KMG-III): the genomes of soil and plant-associated and newly described type strains.</title>
        <authorList>
            <person name="Whitman W."/>
        </authorList>
    </citation>
    <scope>NUCLEOTIDE SEQUENCE [LARGE SCALE GENOMIC DNA]</scope>
    <source>
        <strain evidence="2 3">CECT 9025</strain>
    </source>
</reference>
<dbReference type="OrthoDB" id="8453373at2"/>
<feature type="domain" description="N-acetyltransferase" evidence="1">
    <location>
        <begin position="4"/>
        <end position="133"/>
    </location>
</feature>
<dbReference type="CDD" id="cd04301">
    <property type="entry name" value="NAT_SF"/>
    <property type="match status" value="1"/>
</dbReference>
<dbReference type="GO" id="GO:0016747">
    <property type="term" value="F:acyltransferase activity, transferring groups other than amino-acyl groups"/>
    <property type="evidence" value="ECO:0007669"/>
    <property type="project" value="InterPro"/>
</dbReference>
<dbReference type="Pfam" id="PF13508">
    <property type="entry name" value="Acetyltransf_7"/>
    <property type="match status" value="1"/>
</dbReference>
<dbReference type="Gene3D" id="3.40.630.90">
    <property type="match status" value="1"/>
</dbReference>
<dbReference type="PANTHER" id="PTHR47237">
    <property type="entry name" value="SLL0310 PROTEIN"/>
    <property type="match status" value="1"/>
</dbReference>
<dbReference type="Pfam" id="PF18014">
    <property type="entry name" value="Acetyltransf_18"/>
    <property type="match status" value="1"/>
</dbReference>
<sequence>MASISIQPFDERHFPAALRLSREAGWPHGPEDWALSLRLSQGWVALDGDVVVGTALLTPFGPDLGTVNMVIVDAERRGQGIGGRLFRQALAAGDRRSLRLVATPEGQPLYARRGFEARGPIQRHEGLARAPAPTLARLEGHEALDEIAALDALASGGDRRAMLEEILRIGTLATLRREGRLAGFGLRRPFGGRQVIGPVIAPAAEDARDIVCALCAGTEGPLRIDVPADGALAPWLPQIGLPHHGGGLAMRLGPERGEAAALQALASQAFG</sequence>
<dbReference type="PROSITE" id="PS51186">
    <property type="entry name" value="GNAT"/>
    <property type="match status" value="1"/>
</dbReference>
<dbReference type="Proteomes" id="UP000248311">
    <property type="component" value="Unassembled WGS sequence"/>
</dbReference>
<organism evidence="2 3">
    <name type="scientific">Pseudoroseicyclus aestuarii</name>
    <dbReference type="NCBI Taxonomy" id="1795041"/>
    <lineage>
        <taxon>Bacteria</taxon>
        <taxon>Pseudomonadati</taxon>
        <taxon>Pseudomonadota</taxon>
        <taxon>Alphaproteobacteria</taxon>
        <taxon>Rhodobacterales</taxon>
        <taxon>Paracoccaceae</taxon>
        <taxon>Pseudoroseicyclus</taxon>
    </lineage>
</organism>
<comment type="caution">
    <text evidence="2">The sequence shown here is derived from an EMBL/GenBank/DDBJ whole genome shotgun (WGS) entry which is preliminary data.</text>
</comment>
<protein>
    <submittedName>
        <fullName evidence="2">Putative N-acetyltransferase YhbS</fullName>
    </submittedName>
</protein>
<dbReference type="InterPro" id="IPR016181">
    <property type="entry name" value="Acyl_CoA_acyltransferase"/>
</dbReference>
<evidence type="ECO:0000313" key="3">
    <source>
        <dbReference type="Proteomes" id="UP000248311"/>
    </source>
</evidence>
<dbReference type="EMBL" id="QJTE01000002">
    <property type="protein sequence ID" value="PYE84290.1"/>
    <property type="molecule type" value="Genomic_DNA"/>
</dbReference>
<name>A0A318SR50_9RHOB</name>
<dbReference type="Gene3D" id="3.40.630.30">
    <property type="match status" value="1"/>
</dbReference>
<keyword evidence="2" id="KW-0808">Transferase</keyword>
<dbReference type="RefSeq" id="WP_110813399.1">
    <property type="nucleotide sequence ID" value="NZ_QJTE01000002.1"/>
</dbReference>
<dbReference type="SUPFAM" id="SSF55729">
    <property type="entry name" value="Acyl-CoA N-acyltransferases (Nat)"/>
    <property type="match status" value="1"/>
</dbReference>
<dbReference type="InterPro" id="IPR000182">
    <property type="entry name" value="GNAT_dom"/>
</dbReference>
<evidence type="ECO:0000313" key="2">
    <source>
        <dbReference type="EMBL" id="PYE84290.1"/>
    </source>
</evidence>
<dbReference type="AlphaFoldDB" id="A0A318SR50"/>
<dbReference type="InterPro" id="IPR052729">
    <property type="entry name" value="Acyl/Acetyltrans_Enzymes"/>
</dbReference>
<accession>A0A318SR50</accession>
<proteinExistence type="predicted"/>